<keyword evidence="2" id="KW-0472">Membrane</keyword>
<feature type="transmembrane region" description="Helical" evidence="2">
    <location>
        <begin position="207"/>
        <end position="231"/>
    </location>
</feature>
<feature type="compositionally biased region" description="Low complexity" evidence="1">
    <location>
        <begin position="16"/>
        <end position="30"/>
    </location>
</feature>
<evidence type="ECO:0000313" key="5">
    <source>
        <dbReference type="Proteomes" id="UP000053201"/>
    </source>
</evidence>
<protein>
    <recommendedName>
        <fullName evidence="3">DUF1206 domain-containing protein</fullName>
    </recommendedName>
</protein>
<dbReference type="AlphaFoldDB" id="A0A0L0H928"/>
<proteinExistence type="predicted"/>
<evidence type="ECO:0000313" key="4">
    <source>
        <dbReference type="EMBL" id="KNC97158.1"/>
    </source>
</evidence>
<dbReference type="Pfam" id="PF06724">
    <property type="entry name" value="DUF1206"/>
    <property type="match status" value="2"/>
</dbReference>
<feature type="transmembrane region" description="Helical" evidence="2">
    <location>
        <begin position="302"/>
        <end position="323"/>
    </location>
</feature>
<feature type="domain" description="DUF1206" evidence="3">
    <location>
        <begin position="77"/>
        <end position="144"/>
    </location>
</feature>
<organism evidence="4 5">
    <name type="scientific">Spizellomyces punctatus (strain DAOM BR117)</name>
    <dbReference type="NCBI Taxonomy" id="645134"/>
    <lineage>
        <taxon>Eukaryota</taxon>
        <taxon>Fungi</taxon>
        <taxon>Fungi incertae sedis</taxon>
        <taxon>Chytridiomycota</taxon>
        <taxon>Chytridiomycota incertae sedis</taxon>
        <taxon>Chytridiomycetes</taxon>
        <taxon>Spizellomycetales</taxon>
        <taxon>Spizellomycetaceae</taxon>
        <taxon>Spizellomyces</taxon>
    </lineage>
</organism>
<dbReference type="OMA" id="NGFSNRW"/>
<evidence type="ECO:0000256" key="1">
    <source>
        <dbReference type="SAM" id="MobiDB-lite"/>
    </source>
</evidence>
<accession>A0A0L0H928</accession>
<sequence length="342" mass="38433">MSKESYPATPEPTPVPTSSSSSITIDVEPSTSPSDKDRSRCSIYRWCPLRCYCVYRLRHPHGVSPRWIRLETFVGTLGFAAKGIVYGFIGGMTCASASRLHNDEDYGESPKGAFILIGTFPAGSSFLFILLIALWCYSIWRFWECATYQGRDANYSKFKNFFSFRLAPFVSGCVYVGYSGYLLQVLLQRYRDSAPSCYPNCWRDSALGRTALVLMGIAFSIACAIQLQNALTKKWHYEINWEKCKTKYEKWVILVTGHVGYAGRAGIFLFVGVLMFKALSHPVQQSGDAMSDGLQQLLQTEVGTVCMMIIGIMTTFFGLYAILCCWYRHFPTPPPTGRPFVS</sequence>
<keyword evidence="5" id="KW-1185">Reference proteome</keyword>
<dbReference type="GeneID" id="27690757"/>
<evidence type="ECO:0000256" key="2">
    <source>
        <dbReference type="SAM" id="Phobius"/>
    </source>
</evidence>
<feature type="domain" description="DUF1206" evidence="3">
    <location>
        <begin position="259"/>
        <end position="328"/>
    </location>
</feature>
<dbReference type="InParanoid" id="A0A0L0H928"/>
<dbReference type="OrthoDB" id="18869at2759"/>
<keyword evidence="2" id="KW-0812">Transmembrane</keyword>
<dbReference type="EMBL" id="KQ257465">
    <property type="protein sequence ID" value="KNC97158.1"/>
    <property type="molecule type" value="Genomic_DNA"/>
</dbReference>
<feature type="transmembrane region" description="Helical" evidence="2">
    <location>
        <begin position="251"/>
        <end position="276"/>
    </location>
</feature>
<gene>
    <name evidence="4" type="ORF">SPPG_07548</name>
</gene>
<name>A0A0L0H928_SPIPD</name>
<reference evidence="4 5" key="1">
    <citation type="submission" date="2009-08" db="EMBL/GenBank/DDBJ databases">
        <title>The Genome Sequence of Spizellomyces punctatus strain DAOM BR117.</title>
        <authorList>
            <consortium name="The Broad Institute Genome Sequencing Platform"/>
            <person name="Russ C."/>
            <person name="Cuomo C."/>
            <person name="Shea T."/>
            <person name="Young S.K."/>
            <person name="Zeng Q."/>
            <person name="Koehrsen M."/>
            <person name="Haas B."/>
            <person name="Borodovsky M."/>
            <person name="Guigo R."/>
            <person name="Alvarado L."/>
            <person name="Berlin A."/>
            <person name="Bochicchio J."/>
            <person name="Borenstein D."/>
            <person name="Chapman S."/>
            <person name="Chen Z."/>
            <person name="Engels R."/>
            <person name="Freedman E."/>
            <person name="Gellesch M."/>
            <person name="Goldberg J."/>
            <person name="Griggs A."/>
            <person name="Gujja S."/>
            <person name="Heiman D."/>
            <person name="Hepburn T."/>
            <person name="Howarth C."/>
            <person name="Jen D."/>
            <person name="Larson L."/>
            <person name="Lewis B."/>
            <person name="Mehta T."/>
            <person name="Park D."/>
            <person name="Pearson M."/>
            <person name="Roberts A."/>
            <person name="Saif S."/>
            <person name="Shenoy N."/>
            <person name="Sisk P."/>
            <person name="Stolte C."/>
            <person name="Sykes S."/>
            <person name="Thomson T."/>
            <person name="Walk T."/>
            <person name="White J."/>
            <person name="Yandava C."/>
            <person name="Burger G."/>
            <person name="Gray M.W."/>
            <person name="Holland P.W.H."/>
            <person name="King N."/>
            <person name="Lang F.B.F."/>
            <person name="Roger A.J."/>
            <person name="Ruiz-Trillo I."/>
            <person name="Lander E."/>
            <person name="Nusbaum C."/>
        </authorList>
    </citation>
    <scope>NUCLEOTIDE SEQUENCE [LARGE SCALE GENOMIC DNA]</scope>
    <source>
        <strain evidence="4 5">DAOM BR117</strain>
    </source>
</reference>
<feature type="transmembrane region" description="Helical" evidence="2">
    <location>
        <begin position="73"/>
        <end position="93"/>
    </location>
</feature>
<feature type="region of interest" description="Disordered" evidence="1">
    <location>
        <begin position="1"/>
        <end position="39"/>
    </location>
</feature>
<evidence type="ECO:0000259" key="3">
    <source>
        <dbReference type="Pfam" id="PF06724"/>
    </source>
</evidence>
<feature type="transmembrane region" description="Helical" evidence="2">
    <location>
        <begin position="113"/>
        <end position="140"/>
    </location>
</feature>
<dbReference type="VEuPathDB" id="FungiDB:SPPG_07548"/>
<dbReference type="InterPro" id="IPR009597">
    <property type="entry name" value="DUF1206"/>
</dbReference>
<keyword evidence="2" id="KW-1133">Transmembrane helix</keyword>
<feature type="transmembrane region" description="Helical" evidence="2">
    <location>
        <begin position="161"/>
        <end position="187"/>
    </location>
</feature>
<dbReference type="Proteomes" id="UP000053201">
    <property type="component" value="Unassembled WGS sequence"/>
</dbReference>
<dbReference type="RefSeq" id="XP_016605198.1">
    <property type="nucleotide sequence ID" value="XM_016755714.1"/>
</dbReference>
<dbReference type="eggNOG" id="ENOG502SNDC">
    <property type="taxonomic scope" value="Eukaryota"/>
</dbReference>